<feature type="active site" description="Proton donor" evidence="2">
    <location>
        <position position="54"/>
    </location>
</feature>
<protein>
    <recommendedName>
        <fullName evidence="2">RNA 2',3'-cyclic phosphodiesterase</fullName>
        <shortName evidence="2">RNA 2',3'-CPDase</shortName>
        <ecNumber evidence="2">3.1.4.58</ecNumber>
    </recommendedName>
</protein>
<dbReference type="AlphaFoldDB" id="A0AB94IVA4"/>
<dbReference type="Gene3D" id="3.90.1140.10">
    <property type="entry name" value="Cyclic phosphodiesterase"/>
    <property type="match status" value="1"/>
</dbReference>
<evidence type="ECO:0000313" key="3">
    <source>
        <dbReference type="EMBL" id="CBL27688.1"/>
    </source>
</evidence>
<dbReference type="PANTHER" id="PTHR35561">
    <property type="entry name" value="RNA 2',3'-CYCLIC PHOSPHODIESTERASE"/>
    <property type="match status" value="1"/>
</dbReference>
<dbReference type="HAMAP" id="MF_01940">
    <property type="entry name" value="RNA_CPDase"/>
    <property type="match status" value="1"/>
</dbReference>
<dbReference type="Proteomes" id="UP000008957">
    <property type="component" value="Chromosome"/>
</dbReference>
<sequence>MSEGRSAEDRDTASLIRAFVAVTVPDGAARTLELLLTRLVPLGRLRWVTRAQLHVTLRFLGERTPDAIERVRRALAPIAFPPFEVELSRAGAFPSLERPRTLWLSGTRGAAELTALAARLEDALAEAGIPRERRPFVPHLTLARCSGEPLSPALLRALEQVPPVSWTCCGIELMRSRLTPRGAIYTPIPLEGVAP</sequence>
<dbReference type="Pfam" id="PF13563">
    <property type="entry name" value="2_5_RNA_ligase2"/>
    <property type="match status" value="1"/>
</dbReference>
<name>A0AB94IVA4_9BACT</name>
<accession>A0AB94IVA4</accession>
<comment type="similarity">
    <text evidence="2">Belongs to the 2H phosphoesterase superfamily. ThpR family.</text>
</comment>
<dbReference type="RefSeq" id="WP_015555835.1">
    <property type="nucleotide sequence ID" value="NC_021038.1"/>
</dbReference>
<dbReference type="KEGG" id="sbr:SY1_01290"/>
<comment type="catalytic activity">
    <reaction evidence="2">
        <text>a 3'-end 2',3'-cyclophospho-ribonucleotide-RNA + H2O = a 3'-end 2'-phospho-ribonucleotide-RNA + H(+)</text>
        <dbReference type="Rhea" id="RHEA:11828"/>
        <dbReference type="Rhea" id="RHEA-COMP:10464"/>
        <dbReference type="Rhea" id="RHEA-COMP:17353"/>
        <dbReference type="ChEBI" id="CHEBI:15377"/>
        <dbReference type="ChEBI" id="CHEBI:15378"/>
        <dbReference type="ChEBI" id="CHEBI:83064"/>
        <dbReference type="ChEBI" id="CHEBI:173113"/>
        <dbReference type="EC" id="3.1.4.58"/>
    </reaction>
</comment>
<dbReference type="PANTHER" id="PTHR35561:SF1">
    <property type="entry name" value="RNA 2',3'-CYCLIC PHOSPHODIESTERASE"/>
    <property type="match status" value="1"/>
</dbReference>
<feature type="short sequence motif" description="HXTX 1" evidence="2">
    <location>
        <begin position="54"/>
        <end position="57"/>
    </location>
</feature>
<comment type="function">
    <text evidence="2">Hydrolyzes RNA 2',3'-cyclic phosphodiester to an RNA 2'-phosphomonoester.</text>
</comment>
<keyword evidence="4" id="KW-1185">Reference proteome</keyword>
<dbReference type="GO" id="GO:0016874">
    <property type="term" value="F:ligase activity"/>
    <property type="evidence" value="ECO:0007669"/>
    <property type="project" value="UniProtKB-KW"/>
</dbReference>
<dbReference type="InterPro" id="IPR009097">
    <property type="entry name" value="Cyclic_Pdiesterase"/>
</dbReference>
<feature type="short sequence motif" description="HXTX 2" evidence="2">
    <location>
        <begin position="139"/>
        <end position="142"/>
    </location>
</feature>
<dbReference type="GO" id="GO:0004113">
    <property type="term" value="F:2',3'-cyclic-nucleotide 3'-phosphodiesterase activity"/>
    <property type="evidence" value="ECO:0007669"/>
    <property type="project" value="InterPro"/>
</dbReference>
<dbReference type="EMBL" id="FP929056">
    <property type="protein sequence ID" value="CBL27688.1"/>
    <property type="molecule type" value="Genomic_DNA"/>
</dbReference>
<dbReference type="EC" id="3.1.4.58" evidence="2"/>
<dbReference type="InterPro" id="IPR004175">
    <property type="entry name" value="RNA_CPDase"/>
</dbReference>
<dbReference type="NCBIfam" id="TIGR02258">
    <property type="entry name" value="2_5_ligase"/>
    <property type="match status" value="1"/>
</dbReference>
<gene>
    <name evidence="3" type="ORF">SY1_01290</name>
</gene>
<proteinExistence type="inferred from homology"/>
<reference evidence="3 4" key="2">
    <citation type="submission" date="2010-03" db="EMBL/GenBank/DDBJ databases">
        <authorList>
            <person name="Pajon A."/>
        </authorList>
    </citation>
    <scope>NUCLEOTIDE SEQUENCE [LARGE SCALE GENOMIC DNA]</scope>
    <source>
        <strain evidence="3 4">SGP1</strain>
    </source>
</reference>
<evidence type="ECO:0000313" key="4">
    <source>
        <dbReference type="Proteomes" id="UP000008957"/>
    </source>
</evidence>
<keyword evidence="1 2" id="KW-0378">Hydrolase</keyword>
<evidence type="ECO:0000256" key="1">
    <source>
        <dbReference type="ARBA" id="ARBA00022801"/>
    </source>
</evidence>
<feature type="active site" description="Proton acceptor" evidence="2">
    <location>
        <position position="139"/>
    </location>
</feature>
<reference evidence="4" key="1">
    <citation type="submission" date="2010-03" db="EMBL/GenBank/DDBJ databases">
        <title>The genome sequence of Synergistetes sp. SGP1.</title>
        <authorList>
            <consortium name="metaHIT consortium -- http://www.metahit.eu/"/>
            <person name="Pajon A."/>
            <person name="Turner K."/>
            <person name="Parkhill J."/>
            <person name="Wade W."/>
            <person name="Vartoukian S."/>
        </authorList>
    </citation>
    <scope>NUCLEOTIDE SEQUENCE [LARGE SCALE GENOMIC DNA]</scope>
    <source>
        <strain evidence="4">SGP1</strain>
    </source>
</reference>
<keyword evidence="3" id="KW-0436">Ligase</keyword>
<evidence type="ECO:0000256" key="2">
    <source>
        <dbReference type="HAMAP-Rule" id="MF_01940"/>
    </source>
</evidence>
<dbReference type="SUPFAM" id="SSF55144">
    <property type="entry name" value="LigT-like"/>
    <property type="match status" value="1"/>
</dbReference>
<dbReference type="GO" id="GO:0008664">
    <property type="term" value="F:RNA 2',3'-cyclic 3'-phosphodiesterase activity"/>
    <property type="evidence" value="ECO:0007669"/>
    <property type="project" value="UniProtKB-EC"/>
</dbReference>
<organism evidence="3 4">
    <name type="scientific">Fretibacterium fastidiosum</name>
    <dbReference type="NCBI Taxonomy" id="651822"/>
    <lineage>
        <taxon>Bacteria</taxon>
        <taxon>Thermotogati</taxon>
        <taxon>Synergistota</taxon>
        <taxon>Synergistia</taxon>
        <taxon>Synergistales</taxon>
        <taxon>Aminobacteriaceae</taxon>
        <taxon>Fretibacterium</taxon>
    </lineage>
</organism>